<gene>
    <name evidence="3" type="ORF">EYQ16_01875</name>
</gene>
<dbReference type="Pfam" id="PF00117">
    <property type="entry name" value="GATase"/>
    <property type="match status" value="1"/>
</dbReference>
<feature type="region of interest" description="Disordered" evidence="1">
    <location>
        <begin position="1"/>
        <end position="24"/>
    </location>
</feature>
<sequence length="208" mass="22052">MPPAAATGRDQSGVPRWRRSAANPPGGARVTVLLVSTCAEPFSEAEFVAPLERIACDAGATVESSSLGTLNSVPEGVSHILLAGTTLQDDKYLKEIGAVERLLETGVPLLAVCSGMQLLAAASGGEIIAQREIGMVAVETLAENPLCASRFEAFALHRHAVEPGARLEVLARSKACAQVVRHRELPAWGVLFHPEVRNEQLVRSFLAL</sequence>
<organism evidence="3 4">
    <name type="scientific">Marine Group III euryarchaeote</name>
    <dbReference type="NCBI Taxonomy" id="2173149"/>
    <lineage>
        <taxon>Archaea</taxon>
        <taxon>Methanobacteriati</taxon>
        <taxon>Thermoplasmatota</taxon>
        <taxon>Thermoplasmata</taxon>
        <taxon>Candidatus Thermoprofundales</taxon>
    </lineage>
</organism>
<name>A0A7C7ZET9_9ARCH</name>
<dbReference type="InterPro" id="IPR017926">
    <property type="entry name" value="GATASE"/>
</dbReference>
<dbReference type="Gene3D" id="3.40.50.880">
    <property type="match status" value="1"/>
</dbReference>
<proteinExistence type="predicted"/>
<dbReference type="SUPFAM" id="SSF52317">
    <property type="entry name" value="Class I glutamine amidotransferase-like"/>
    <property type="match status" value="1"/>
</dbReference>
<evidence type="ECO:0000259" key="2">
    <source>
        <dbReference type="Pfam" id="PF00117"/>
    </source>
</evidence>
<evidence type="ECO:0000313" key="4">
    <source>
        <dbReference type="Proteomes" id="UP000589516"/>
    </source>
</evidence>
<dbReference type="Proteomes" id="UP000589516">
    <property type="component" value="Unassembled WGS sequence"/>
</dbReference>
<accession>A0A7C7ZET9</accession>
<evidence type="ECO:0000256" key="1">
    <source>
        <dbReference type="SAM" id="MobiDB-lite"/>
    </source>
</evidence>
<feature type="domain" description="Glutamine amidotransferase" evidence="2">
    <location>
        <begin position="75"/>
        <end position="199"/>
    </location>
</feature>
<comment type="caution">
    <text evidence="3">The sequence shown here is derived from an EMBL/GenBank/DDBJ whole genome shotgun (WGS) entry which is preliminary data.</text>
</comment>
<dbReference type="InterPro" id="IPR029062">
    <property type="entry name" value="Class_I_gatase-like"/>
</dbReference>
<evidence type="ECO:0000313" key="3">
    <source>
        <dbReference type="EMBL" id="HIG63253.1"/>
    </source>
</evidence>
<dbReference type="PROSITE" id="PS51273">
    <property type="entry name" value="GATASE_TYPE_1"/>
    <property type="match status" value="1"/>
</dbReference>
<protein>
    <recommendedName>
        <fullName evidence="2">Glutamine amidotransferase domain-containing protein</fullName>
    </recommendedName>
</protein>
<reference evidence="4" key="1">
    <citation type="journal article" date="2019" name="bioRxiv">
        <title>Genome diversification in globally distributed novel marine Proteobacteria is linked to environmental adaptation.</title>
        <authorList>
            <person name="Zhou Z."/>
            <person name="Tran P.Q."/>
            <person name="Kieft K."/>
            <person name="Anantharaman K."/>
        </authorList>
    </citation>
    <scope>NUCLEOTIDE SEQUENCE [LARGE SCALE GENOMIC DNA]</scope>
</reference>
<dbReference type="AlphaFoldDB" id="A0A7C7ZET9"/>
<dbReference type="EMBL" id="DUAV01000018">
    <property type="protein sequence ID" value="HIG63253.1"/>
    <property type="molecule type" value="Genomic_DNA"/>
</dbReference>